<dbReference type="Pfam" id="PF08642">
    <property type="entry name" value="Rxt3"/>
    <property type="match status" value="1"/>
</dbReference>
<dbReference type="EMBL" id="LT598453">
    <property type="protein sequence ID" value="SCV04704.1"/>
    <property type="molecule type" value="Genomic_DNA"/>
</dbReference>
<evidence type="ECO:0000256" key="1">
    <source>
        <dbReference type="SAM" id="MobiDB-lite"/>
    </source>
</evidence>
<reference evidence="3" key="1">
    <citation type="submission" date="2016-03" db="EMBL/GenBank/DDBJ databases">
        <authorList>
            <person name="Devillers Hugo."/>
        </authorList>
    </citation>
    <scope>NUCLEOTIDE SEQUENCE [LARGE SCALE GENOMIC DNA]</scope>
</reference>
<evidence type="ECO:0000313" key="3">
    <source>
        <dbReference type="Proteomes" id="UP000189911"/>
    </source>
</evidence>
<feature type="compositionally biased region" description="Basic and acidic residues" evidence="1">
    <location>
        <begin position="44"/>
        <end position="63"/>
    </location>
</feature>
<protein>
    <submittedName>
        <fullName evidence="2">LANO_0G11848g1_1</fullName>
    </submittedName>
</protein>
<sequence length="287" mass="32003">MAAPAVDPNEAYRQTQFQIYNLQQTLLNSSKAAESEVAGPTAHKRPEIANGRDDARTNNRPFHDPAQIDSKPVLELVADKFGNHHRRIGIYRYNPWKTGHLADSKRPDTNQEPLDETQYAMPRPFLPAFGFSDINALVTVEVRHEDIVGALQKPSLNVRVANNELWGTQIYTDDSDLLLALIHCHVLRYGSDDITEGILRTPANLSNPDNVTGTLPPSSIAYDLKVDLLLLPPLKKYSSTSSNSVRSRSWATGHDGLSFGIYAVEITARDHSLQSIEPQDEIKSVQW</sequence>
<gene>
    <name evidence="2" type="ORF">LANO_0G11848G</name>
</gene>
<evidence type="ECO:0000313" key="2">
    <source>
        <dbReference type="EMBL" id="SCV04704.1"/>
    </source>
</evidence>
<keyword evidence="3" id="KW-1185">Reference proteome</keyword>
<feature type="region of interest" description="Disordered" evidence="1">
    <location>
        <begin position="31"/>
        <end position="67"/>
    </location>
</feature>
<dbReference type="InterPro" id="IPR013951">
    <property type="entry name" value="Rxt3"/>
</dbReference>
<name>A0A1G4KJG6_9SACH</name>
<dbReference type="Gene3D" id="2.170.130.20">
    <property type="entry name" value="LCCL-like domain"/>
    <property type="match status" value="1"/>
</dbReference>
<dbReference type="Proteomes" id="UP000189911">
    <property type="component" value="Chromosome G"/>
</dbReference>
<accession>A0A1G4KJG6</accession>
<dbReference type="OrthoDB" id="3596986at2759"/>
<proteinExistence type="predicted"/>
<dbReference type="InterPro" id="IPR036609">
    <property type="entry name" value="LCCL_sf"/>
</dbReference>
<dbReference type="AlphaFoldDB" id="A0A1G4KJG6"/>
<organism evidence="2 3">
    <name type="scientific">Lachancea nothofagi CBS 11611</name>
    <dbReference type="NCBI Taxonomy" id="1266666"/>
    <lineage>
        <taxon>Eukaryota</taxon>
        <taxon>Fungi</taxon>
        <taxon>Dikarya</taxon>
        <taxon>Ascomycota</taxon>
        <taxon>Saccharomycotina</taxon>
        <taxon>Saccharomycetes</taxon>
        <taxon>Saccharomycetales</taxon>
        <taxon>Saccharomycetaceae</taxon>
        <taxon>Lachancea</taxon>
    </lineage>
</organism>